<dbReference type="InterPro" id="IPR007110">
    <property type="entry name" value="Ig-like_dom"/>
</dbReference>
<dbReference type="InterPro" id="IPR003599">
    <property type="entry name" value="Ig_sub"/>
</dbReference>
<dbReference type="Proteomes" id="UP000887560">
    <property type="component" value="Unplaced"/>
</dbReference>
<dbReference type="InterPro" id="IPR051275">
    <property type="entry name" value="Cell_adhesion_signaling"/>
</dbReference>
<dbReference type="SUPFAM" id="SSF49265">
    <property type="entry name" value="Fibronectin type III"/>
    <property type="match status" value="1"/>
</dbReference>
<dbReference type="SMART" id="SM00408">
    <property type="entry name" value="IGc2"/>
    <property type="match status" value="6"/>
</dbReference>
<dbReference type="WBParaSite" id="scf7180000420170.g4839">
    <property type="protein sequence ID" value="scf7180000420170.g4839"/>
    <property type="gene ID" value="scf7180000420170.g4839"/>
</dbReference>
<comment type="subcellular location">
    <subcellularLocation>
        <location evidence="1">Membrane</location>
        <topology evidence="1">Single-pass type I membrane protein</topology>
    </subcellularLocation>
</comment>
<dbReference type="Pfam" id="PF13927">
    <property type="entry name" value="Ig_3"/>
    <property type="match status" value="4"/>
</dbReference>
<dbReference type="GO" id="GO:0005886">
    <property type="term" value="C:plasma membrane"/>
    <property type="evidence" value="ECO:0007669"/>
    <property type="project" value="TreeGrafter"/>
</dbReference>
<feature type="region of interest" description="Disordered" evidence="6">
    <location>
        <begin position="1134"/>
        <end position="1174"/>
    </location>
</feature>
<dbReference type="Gene3D" id="2.60.40.10">
    <property type="entry name" value="Immunoglobulins"/>
    <property type="match status" value="7"/>
</dbReference>
<dbReference type="PROSITE" id="PS50835">
    <property type="entry name" value="IG_LIKE"/>
    <property type="match status" value="7"/>
</dbReference>
<reference evidence="10" key="1">
    <citation type="submission" date="2022-11" db="UniProtKB">
        <authorList>
            <consortium name="WormBaseParasite"/>
        </authorList>
    </citation>
    <scope>IDENTIFICATION</scope>
</reference>
<dbReference type="InterPro" id="IPR013783">
    <property type="entry name" value="Ig-like_fold"/>
</dbReference>
<proteinExistence type="predicted"/>
<evidence type="ECO:0000259" key="8">
    <source>
        <dbReference type="PROSITE" id="PS50835"/>
    </source>
</evidence>
<evidence type="ECO:0000313" key="10">
    <source>
        <dbReference type="WBParaSite" id="scf7180000420170.g4839"/>
    </source>
</evidence>
<dbReference type="GO" id="GO:0005911">
    <property type="term" value="C:cell-cell junction"/>
    <property type="evidence" value="ECO:0007669"/>
    <property type="project" value="TreeGrafter"/>
</dbReference>
<dbReference type="InterPro" id="IPR036179">
    <property type="entry name" value="Ig-like_dom_sf"/>
</dbReference>
<feature type="region of interest" description="Disordered" evidence="6">
    <location>
        <begin position="1080"/>
        <end position="1107"/>
    </location>
</feature>
<dbReference type="SUPFAM" id="SSF48726">
    <property type="entry name" value="Immunoglobulin"/>
    <property type="match status" value="6"/>
</dbReference>
<name>A0A915NMJ2_9BILA</name>
<evidence type="ECO:0000256" key="1">
    <source>
        <dbReference type="ARBA" id="ARBA00004479"/>
    </source>
</evidence>
<feature type="region of interest" description="Disordered" evidence="6">
    <location>
        <begin position="1279"/>
        <end position="1354"/>
    </location>
</feature>
<dbReference type="PANTHER" id="PTHR11640">
    <property type="entry name" value="NEPHRIN"/>
    <property type="match status" value="1"/>
</dbReference>
<feature type="compositionally biased region" description="Polar residues" evidence="6">
    <location>
        <begin position="1080"/>
        <end position="1104"/>
    </location>
</feature>
<dbReference type="GO" id="GO:0050839">
    <property type="term" value="F:cell adhesion molecule binding"/>
    <property type="evidence" value="ECO:0007669"/>
    <property type="project" value="TreeGrafter"/>
</dbReference>
<dbReference type="GO" id="GO:0098609">
    <property type="term" value="P:cell-cell adhesion"/>
    <property type="evidence" value="ECO:0007669"/>
    <property type="project" value="TreeGrafter"/>
</dbReference>
<evidence type="ECO:0000256" key="2">
    <source>
        <dbReference type="ARBA" id="ARBA00023136"/>
    </source>
</evidence>
<feature type="domain" description="Ig-like" evidence="8">
    <location>
        <begin position="678"/>
        <end position="806"/>
    </location>
</feature>
<keyword evidence="4" id="KW-0325">Glycoprotein</keyword>
<keyword evidence="2 7" id="KW-0472">Membrane</keyword>
<feature type="domain" description="Ig-like" evidence="8">
    <location>
        <begin position="30"/>
        <end position="138"/>
    </location>
</feature>
<evidence type="ECO:0000256" key="6">
    <source>
        <dbReference type="SAM" id="MobiDB-lite"/>
    </source>
</evidence>
<feature type="compositionally biased region" description="Low complexity" evidence="6">
    <location>
        <begin position="1279"/>
        <end position="1324"/>
    </location>
</feature>
<sequence length="1354" mass="149038">MSTLLKALRRGLNAFSASESATFPLQTSRPFTIEPGEENFLAREGEPGPLLNCSVAEPFRDRSRYELEWTKVVEDRPKLISRNSLLYTPSAPDGYQLFDNVATDGSYNLRLLGVQFERDNGRFFCTLVDSGTQTQWLSEPARVVVLGVQFERDNGRFFCTLVDSGTQTQWLSEPARVVVLVPPQTPSIITQPTEAVREGDLATFRCESTGGNPSPHFQWLFDNKTKVPEGWYIERPEANAGKSISTLQMHVKSEHNGAYMICQIWNRALKEGERLQTHTERLNVLYAPRVKILPSSELNVEEGQVVPLICKADANPQPTQFQWTHIPTGEQHLSREWHLAMKRIHTGEFRCTATNSIDTGAGTIRLNVLYGPSVRIKVAIGTDNPVEGERLVLECESDANPRVEAVSWSGPGGVKQNGSKLVIDSINRAHAGNFTCTSWNTLPLTSTQSSVRTGSSSIFIDVRRRPGPAVISAKRLVVNIGEPIILSCSTDGDNGNPPAKFKWGGPGMNNDQFGKEQHWNKAILKIPEAKLGDNGLYRCLPYNDIGQAEESSVRIMVVEPARLIRPLLPTRTLSSNSVDVQIECEARGFPRPRIFWLKDGQALPLDSSRLWAVQEHREATVPGCNQQREPCPVTVKSSLQLVHPTSWTDKGNYACIAENSPTAEAASSIMAISVVHEPIILNQKLSEGMAMASADIGEKAKITCLVSARPEPRIIWTRDGVEIAGGNTATFKRGIEQQHRYKLSLSRVSGQSTFSIQKNLQSLPIGAIDEFESVLSLDSVEEHDYGIFVCEASNGAGRRKSSVEIRFQPKGHPQTPIFAKQLQSGTDWILLGWRPGFDGGEKQTLELELRAVDPFTGRPSSENEPEHIVFGSGNWTTLSLFLNDDSALTETFLVYNITKLRPASSVWYRVRARNSRGTSEWTAISTASSEDVNESGGDIQAPESVAYLTKERKLVVQPLKYSAGHCACFPLTDSDGSFSDIMPSERFKVRYCSVDDLRHCSASMKIFVDDYSSANSFWMLTLIIVAVCIISASILIVLICTRQRLRKAANAQLRARGPVAKGAMKRITLNGAAIERINGKKQNGYNTSSSQKNTPVNGSQSDSGVFTLGGNNNSSSAIASAVIALNGGINSKSCERDVVDSNDPSEWKEQQPGEQHQQQQHSFDDPSASQHQLSPNQIVEPSFDEYSNDPFLLQEFTNANSLGGIVCVENSLHQNSSAESTPGGIRQFGQQRPLNPYSKFFNEFSSAFLGGNAKSSIMRRSNGLDTSLDRKQQINNEGYNQQQQQLQQNELNNPSSSNEQLLQSNNGSCSSNNSSISPYGNNNGRDLTTKINNSNNNGGGGGRASGRVMREIIV</sequence>
<keyword evidence="5" id="KW-0393">Immunoglobulin domain</keyword>
<keyword evidence="9" id="KW-1185">Reference proteome</keyword>
<feature type="domain" description="Ig-like" evidence="8">
    <location>
        <begin position="372"/>
        <end position="452"/>
    </location>
</feature>
<keyword evidence="7" id="KW-0812">Transmembrane</keyword>
<dbReference type="InterPro" id="IPR003598">
    <property type="entry name" value="Ig_sub2"/>
</dbReference>
<evidence type="ECO:0000256" key="5">
    <source>
        <dbReference type="ARBA" id="ARBA00023319"/>
    </source>
</evidence>
<evidence type="ECO:0000256" key="4">
    <source>
        <dbReference type="ARBA" id="ARBA00023180"/>
    </source>
</evidence>
<keyword evidence="7" id="KW-1133">Transmembrane helix</keyword>
<feature type="domain" description="Ig-like" evidence="8">
    <location>
        <begin position="288"/>
        <end position="367"/>
    </location>
</feature>
<organism evidence="9 10">
    <name type="scientific">Meloidogyne floridensis</name>
    <dbReference type="NCBI Taxonomy" id="298350"/>
    <lineage>
        <taxon>Eukaryota</taxon>
        <taxon>Metazoa</taxon>
        <taxon>Ecdysozoa</taxon>
        <taxon>Nematoda</taxon>
        <taxon>Chromadorea</taxon>
        <taxon>Rhabditida</taxon>
        <taxon>Tylenchina</taxon>
        <taxon>Tylenchomorpha</taxon>
        <taxon>Tylenchoidea</taxon>
        <taxon>Meloidogynidae</taxon>
        <taxon>Meloidogyninae</taxon>
        <taxon>Meloidogyne</taxon>
    </lineage>
</organism>
<dbReference type="CDD" id="cd00096">
    <property type="entry name" value="Ig"/>
    <property type="match status" value="2"/>
</dbReference>
<feature type="domain" description="Ig-like" evidence="8">
    <location>
        <begin position="186"/>
        <end position="283"/>
    </location>
</feature>
<evidence type="ECO:0000256" key="3">
    <source>
        <dbReference type="ARBA" id="ARBA00023157"/>
    </source>
</evidence>
<evidence type="ECO:0000313" key="9">
    <source>
        <dbReference type="Proteomes" id="UP000887560"/>
    </source>
</evidence>
<feature type="compositionally biased region" description="Low complexity" evidence="6">
    <location>
        <begin position="1152"/>
        <end position="1161"/>
    </location>
</feature>
<protein>
    <submittedName>
        <fullName evidence="10">Ig-like domain-containing protein</fullName>
    </submittedName>
</protein>
<dbReference type="SMART" id="SM00409">
    <property type="entry name" value="IG"/>
    <property type="match status" value="7"/>
</dbReference>
<keyword evidence="3" id="KW-1015">Disulfide bond</keyword>
<feature type="domain" description="Ig-like" evidence="8">
    <location>
        <begin position="560"/>
        <end position="673"/>
    </location>
</feature>
<feature type="transmembrane region" description="Helical" evidence="7">
    <location>
        <begin position="1017"/>
        <end position="1040"/>
    </location>
</feature>
<feature type="compositionally biased region" description="Basic and acidic residues" evidence="6">
    <location>
        <begin position="1134"/>
        <end position="1151"/>
    </location>
</feature>
<feature type="domain" description="Ig-like" evidence="8">
    <location>
        <begin position="468"/>
        <end position="554"/>
    </location>
</feature>
<dbReference type="PANTHER" id="PTHR11640:SF158">
    <property type="entry name" value="V-SET AND IMMUNOGLOBULIN DOMAIN-CONTAINING PROTEIN 10-LIKE 2"/>
    <property type="match status" value="1"/>
</dbReference>
<accession>A0A915NMJ2</accession>
<dbReference type="Pfam" id="PF13895">
    <property type="entry name" value="Ig_2"/>
    <property type="match status" value="1"/>
</dbReference>
<dbReference type="InterPro" id="IPR036116">
    <property type="entry name" value="FN3_sf"/>
</dbReference>
<evidence type="ECO:0000256" key="7">
    <source>
        <dbReference type="SAM" id="Phobius"/>
    </source>
</evidence>